<evidence type="ECO:0000256" key="1">
    <source>
        <dbReference type="SAM" id="Phobius"/>
    </source>
</evidence>
<keyword evidence="1" id="KW-0812">Transmembrane</keyword>
<dbReference type="RefSeq" id="WP_364599061.1">
    <property type="nucleotide sequence ID" value="NZ_JBFAQK010000049.1"/>
</dbReference>
<proteinExistence type="predicted"/>
<feature type="transmembrane region" description="Helical" evidence="1">
    <location>
        <begin position="438"/>
        <end position="461"/>
    </location>
</feature>
<feature type="transmembrane region" description="Helical" evidence="1">
    <location>
        <begin position="203"/>
        <end position="220"/>
    </location>
</feature>
<gene>
    <name evidence="2" type="ORF">AB0K36_26485</name>
</gene>
<protein>
    <recommendedName>
        <fullName evidence="4">Integral membrane protein</fullName>
    </recommendedName>
</protein>
<evidence type="ECO:0008006" key="4">
    <source>
        <dbReference type="Google" id="ProtNLM"/>
    </source>
</evidence>
<evidence type="ECO:0000313" key="3">
    <source>
        <dbReference type="Proteomes" id="UP001552521"/>
    </source>
</evidence>
<feature type="transmembrane region" description="Helical" evidence="1">
    <location>
        <begin position="302"/>
        <end position="323"/>
    </location>
</feature>
<keyword evidence="1" id="KW-1133">Transmembrane helix</keyword>
<dbReference type="EMBL" id="JBFAQK010000049">
    <property type="protein sequence ID" value="MEV4684313.1"/>
    <property type="molecule type" value="Genomic_DNA"/>
</dbReference>
<feature type="transmembrane region" description="Helical" evidence="1">
    <location>
        <begin position="415"/>
        <end position="432"/>
    </location>
</feature>
<feature type="transmembrane region" description="Helical" evidence="1">
    <location>
        <begin position="226"/>
        <end position="244"/>
    </location>
</feature>
<accession>A0ABV3I1B8</accession>
<name>A0ABV3I1B8_9ACTN</name>
<reference evidence="2 3" key="1">
    <citation type="submission" date="2024-06" db="EMBL/GenBank/DDBJ databases">
        <title>The Natural Products Discovery Center: Release of the First 8490 Sequenced Strains for Exploring Actinobacteria Biosynthetic Diversity.</title>
        <authorList>
            <person name="Kalkreuter E."/>
            <person name="Kautsar S.A."/>
            <person name="Yang D."/>
            <person name="Bader C.D."/>
            <person name="Teijaro C.N."/>
            <person name="Fluegel L."/>
            <person name="Davis C.M."/>
            <person name="Simpson J.R."/>
            <person name="Lauterbach L."/>
            <person name="Steele A.D."/>
            <person name="Gui C."/>
            <person name="Meng S."/>
            <person name="Li G."/>
            <person name="Viehrig K."/>
            <person name="Ye F."/>
            <person name="Su P."/>
            <person name="Kiefer A.F."/>
            <person name="Nichols A."/>
            <person name="Cepeda A.J."/>
            <person name="Yan W."/>
            <person name="Fan B."/>
            <person name="Jiang Y."/>
            <person name="Adhikari A."/>
            <person name="Zheng C.-J."/>
            <person name="Schuster L."/>
            <person name="Cowan T.M."/>
            <person name="Smanski M.J."/>
            <person name="Chevrette M.G."/>
            <person name="De Carvalho L.P.S."/>
            <person name="Shen B."/>
        </authorList>
    </citation>
    <scope>NUCLEOTIDE SEQUENCE [LARGE SCALE GENOMIC DNA]</scope>
    <source>
        <strain evidence="2 3">NPDC049344</strain>
    </source>
</reference>
<organism evidence="2 3">
    <name type="scientific">Streptomyces kurssanovii</name>
    <dbReference type="NCBI Taxonomy" id="67312"/>
    <lineage>
        <taxon>Bacteria</taxon>
        <taxon>Bacillati</taxon>
        <taxon>Actinomycetota</taxon>
        <taxon>Actinomycetes</taxon>
        <taxon>Kitasatosporales</taxon>
        <taxon>Streptomycetaceae</taxon>
        <taxon>Streptomyces</taxon>
    </lineage>
</organism>
<keyword evidence="1" id="KW-0472">Membrane</keyword>
<feature type="transmembrane region" description="Helical" evidence="1">
    <location>
        <begin position="356"/>
        <end position="379"/>
    </location>
</feature>
<keyword evidence="3" id="KW-1185">Reference proteome</keyword>
<evidence type="ECO:0000313" key="2">
    <source>
        <dbReference type="EMBL" id="MEV4684313.1"/>
    </source>
</evidence>
<dbReference type="Proteomes" id="UP001552521">
    <property type="component" value="Unassembled WGS sequence"/>
</dbReference>
<feature type="transmembrane region" description="Helical" evidence="1">
    <location>
        <begin position="276"/>
        <end position="296"/>
    </location>
</feature>
<sequence>MSGAPPTAPADPLGELAHRMDGVIAHAVHADEIAAVLESDGMTDDHIRRTYGRADSFALAEALYERVPRRYPEPSPPAADPWWTGLLGCLLRGLVFALPGLAYALAAPLLEDASLAPLLAGALTGWAWNQALSHRAHSWPALGDRPAALRCLRTGTAAGALLSTAAAVVCAGPGQWHVAVFASAQALYGSAATALLVLGRERALLYALLPTAGGTAVTVLHDLPPWSRTALLLASLAAATVLAVHATRTEPAVTGPDRARRPLRQARARPPHRPRVLASLPYGVFGLGAGTLVLYTALGDVLAGRTGAAVAAPAAVALTLSMGPAERLLRRFRDGTVAGLRASTTRGEFRRCTAAVLAECLCGYLAILFVLAVAGTVLWPGAPALGGVRSATLLLVGAVLWTGLLLQSSGAANQAAAVCAGAAAVQTLALLTGTGGPAIVGLCVAAVSASVLAVLVCVLLGRATAHRL</sequence>
<feature type="transmembrane region" description="Helical" evidence="1">
    <location>
        <begin position="385"/>
        <end position="406"/>
    </location>
</feature>
<comment type="caution">
    <text evidence="2">The sequence shown here is derived from an EMBL/GenBank/DDBJ whole genome shotgun (WGS) entry which is preliminary data.</text>
</comment>